<gene>
    <name evidence="2" type="ORF">DA792_20915</name>
</gene>
<dbReference type="EMBL" id="CP028475">
    <property type="protein sequence ID" value="AVW93240.1"/>
    <property type="molecule type" value="Genomic_DNA"/>
</dbReference>
<feature type="signal peptide" evidence="1">
    <location>
        <begin position="1"/>
        <end position="30"/>
    </location>
</feature>
<dbReference type="OrthoDB" id="7659053at2"/>
<evidence type="ECO:0000313" key="3">
    <source>
        <dbReference type="Proteomes" id="UP000241447"/>
    </source>
</evidence>
<sequence>MKKTVKKTAIAVATFATLTSATLAPIPAQAGVIERACMSSDRAANNRNLCGCIQQVADMTLTNGDQRQAAKFFKNPQKAQDVRQSDNSSHESFWQRYKAFGAAAEQYCG</sequence>
<organism evidence="2 3">
    <name type="scientific">Celeribacter baekdonensis</name>
    <dbReference type="NCBI Taxonomy" id="875171"/>
    <lineage>
        <taxon>Bacteria</taxon>
        <taxon>Pseudomonadati</taxon>
        <taxon>Pseudomonadota</taxon>
        <taxon>Alphaproteobacteria</taxon>
        <taxon>Rhodobacterales</taxon>
        <taxon>Roseobacteraceae</taxon>
        <taxon>Celeribacter</taxon>
    </lineage>
</organism>
<dbReference type="RefSeq" id="WP_107722498.1">
    <property type="nucleotide sequence ID" value="NZ_CP028475.1"/>
</dbReference>
<keyword evidence="1" id="KW-0732">Signal</keyword>
<reference evidence="2 3" key="1">
    <citation type="submission" date="2018-03" db="EMBL/GenBank/DDBJ databases">
        <title>The Complete Genome of Celeribacter baekdonensis strain LH4, a Thiosulfate-Oxidizing Alphaproteobacterium Isolated from Gulf of Mexico Continental Slope Sediments.</title>
        <authorList>
            <person name="Flood B.E."/>
            <person name="Bailey J.V."/>
            <person name="Leprich D."/>
        </authorList>
    </citation>
    <scope>NUCLEOTIDE SEQUENCE [LARGE SCALE GENOMIC DNA]</scope>
    <source>
        <strain evidence="2 3">LH4</strain>
    </source>
</reference>
<evidence type="ECO:0000256" key="1">
    <source>
        <dbReference type="SAM" id="SignalP"/>
    </source>
</evidence>
<evidence type="ECO:0008006" key="4">
    <source>
        <dbReference type="Google" id="ProtNLM"/>
    </source>
</evidence>
<protein>
    <recommendedName>
        <fullName evidence="4">Arginine transporter</fullName>
    </recommendedName>
</protein>
<dbReference type="Proteomes" id="UP000241447">
    <property type="component" value="Chromosome"/>
</dbReference>
<feature type="chain" id="PRO_5015340676" description="Arginine transporter" evidence="1">
    <location>
        <begin position="31"/>
        <end position="109"/>
    </location>
</feature>
<evidence type="ECO:0000313" key="2">
    <source>
        <dbReference type="EMBL" id="AVW93240.1"/>
    </source>
</evidence>
<dbReference type="AlphaFoldDB" id="A0A2R4M7P9"/>
<proteinExistence type="predicted"/>
<accession>A0A2R4M7P9</accession>
<dbReference type="KEGG" id="cbak:DA792_20915"/>
<name>A0A2R4M7P9_9RHOB</name>